<organism evidence="1 2">
    <name type="scientific">Cichorium intybus</name>
    <name type="common">Chicory</name>
    <dbReference type="NCBI Taxonomy" id="13427"/>
    <lineage>
        <taxon>Eukaryota</taxon>
        <taxon>Viridiplantae</taxon>
        <taxon>Streptophyta</taxon>
        <taxon>Embryophyta</taxon>
        <taxon>Tracheophyta</taxon>
        <taxon>Spermatophyta</taxon>
        <taxon>Magnoliopsida</taxon>
        <taxon>eudicotyledons</taxon>
        <taxon>Gunneridae</taxon>
        <taxon>Pentapetalae</taxon>
        <taxon>asterids</taxon>
        <taxon>campanulids</taxon>
        <taxon>Asterales</taxon>
        <taxon>Asteraceae</taxon>
        <taxon>Cichorioideae</taxon>
        <taxon>Cichorieae</taxon>
        <taxon>Cichoriinae</taxon>
        <taxon>Cichorium</taxon>
    </lineage>
</organism>
<dbReference type="Proteomes" id="UP001055811">
    <property type="component" value="Linkage Group LG07"/>
</dbReference>
<keyword evidence="2" id="KW-1185">Reference proteome</keyword>
<dbReference type="EMBL" id="CM042015">
    <property type="protein sequence ID" value="KAI3710580.1"/>
    <property type="molecule type" value="Genomic_DNA"/>
</dbReference>
<sequence length="107" mass="12644">MVHNICYRSSEAVPRHNSTSLSFETGSRQDFTPIYSEAVRRQYIHDPPSLANLHTPLKTSFDSSRVADRSRFQLFAYLNSFFFDQFHYIYIQFVFNLDRSRLLCLLP</sequence>
<evidence type="ECO:0000313" key="1">
    <source>
        <dbReference type="EMBL" id="KAI3710580.1"/>
    </source>
</evidence>
<name>A0ACB9ALR5_CICIN</name>
<gene>
    <name evidence="1" type="ORF">L2E82_40364</name>
</gene>
<reference evidence="2" key="1">
    <citation type="journal article" date="2022" name="Mol. Ecol. Resour.">
        <title>The genomes of chicory, endive, great burdock and yacon provide insights into Asteraceae palaeo-polyploidization history and plant inulin production.</title>
        <authorList>
            <person name="Fan W."/>
            <person name="Wang S."/>
            <person name="Wang H."/>
            <person name="Wang A."/>
            <person name="Jiang F."/>
            <person name="Liu H."/>
            <person name="Zhao H."/>
            <person name="Xu D."/>
            <person name="Zhang Y."/>
        </authorList>
    </citation>
    <scope>NUCLEOTIDE SEQUENCE [LARGE SCALE GENOMIC DNA]</scope>
    <source>
        <strain evidence="2">cv. Punajuju</strain>
    </source>
</reference>
<evidence type="ECO:0000313" key="2">
    <source>
        <dbReference type="Proteomes" id="UP001055811"/>
    </source>
</evidence>
<accession>A0ACB9ALR5</accession>
<reference evidence="1 2" key="2">
    <citation type="journal article" date="2022" name="Mol. Ecol. Resour.">
        <title>The genomes of chicory, endive, great burdock and yacon provide insights into Asteraceae paleo-polyploidization history and plant inulin production.</title>
        <authorList>
            <person name="Fan W."/>
            <person name="Wang S."/>
            <person name="Wang H."/>
            <person name="Wang A."/>
            <person name="Jiang F."/>
            <person name="Liu H."/>
            <person name="Zhao H."/>
            <person name="Xu D."/>
            <person name="Zhang Y."/>
        </authorList>
    </citation>
    <scope>NUCLEOTIDE SEQUENCE [LARGE SCALE GENOMIC DNA]</scope>
    <source>
        <strain evidence="2">cv. Punajuju</strain>
        <tissue evidence="1">Leaves</tissue>
    </source>
</reference>
<comment type="caution">
    <text evidence="1">The sequence shown here is derived from an EMBL/GenBank/DDBJ whole genome shotgun (WGS) entry which is preliminary data.</text>
</comment>
<proteinExistence type="predicted"/>
<protein>
    <submittedName>
        <fullName evidence="1">Uncharacterized protein</fullName>
    </submittedName>
</protein>